<evidence type="ECO:0000313" key="2">
    <source>
        <dbReference type="EMBL" id="EGT56530.1"/>
    </source>
</evidence>
<gene>
    <name evidence="2" type="ORF">CAEBREN_09850</name>
</gene>
<evidence type="ECO:0000313" key="3">
    <source>
        <dbReference type="Proteomes" id="UP000008068"/>
    </source>
</evidence>
<protein>
    <submittedName>
        <fullName evidence="2">Uncharacterized protein</fullName>
    </submittedName>
</protein>
<organism evidence="3">
    <name type="scientific">Caenorhabditis brenneri</name>
    <name type="common">Nematode worm</name>
    <dbReference type="NCBI Taxonomy" id="135651"/>
    <lineage>
        <taxon>Eukaryota</taxon>
        <taxon>Metazoa</taxon>
        <taxon>Ecdysozoa</taxon>
        <taxon>Nematoda</taxon>
        <taxon>Chromadorea</taxon>
        <taxon>Rhabditida</taxon>
        <taxon>Rhabditina</taxon>
        <taxon>Rhabditomorpha</taxon>
        <taxon>Rhabditoidea</taxon>
        <taxon>Rhabditidae</taxon>
        <taxon>Peloderinae</taxon>
        <taxon>Caenorhabditis</taxon>
    </lineage>
</organism>
<accession>G0MGI3</accession>
<sequence>MYYALIPLHVLAVLSFVLGVMRNSFLCTFPPISKITAIIFSLSFLALQGAVIGGRLAYLYHSMYILCIGTLLHSSCQAYRYTLGYKNLYFHQKPIGRPAKLTFGNTTLEGNLVSIEPGKYWVFENLEKYVDGKLVFEVDEIYIE</sequence>
<evidence type="ECO:0000256" key="1">
    <source>
        <dbReference type="SAM" id="Phobius"/>
    </source>
</evidence>
<name>G0MGI3_CAEBE</name>
<dbReference type="Proteomes" id="UP000008068">
    <property type="component" value="Unassembled WGS sequence"/>
</dbReference>
<feature type="transmembrane region" description="Helical" evidence="1">
    <location>
        <begin position="37"/>
        <end position="57"/>
    </location>
</feature>
<proteinExistence type="predicted"/>
<keyword evidence="1" id="KW-0472">Membrane</keyword>
<feature type="transmembrane region" description="Helical" evidence="1">
    <location>
        <begin position="6"/>
        <end position="25"/>
    </location>
</feature>
<reference evidence="3" key="1">
    <citation type="submission" date="2011-07" db="EMBL/GenBank/DDBJ databases">
        <authorList>
            <consortium name="Caenorhabditis brenneri Sequencing and Analysis Consortium"/>
            <person name="Wilson R.K."/>
        </authorList>
    </citation>
    <scope>NUCLEOTIDE SEQUENCE [LARGE SCALE GENOMIC DNA]</scope>
    <source>
        <strain evidence="3">PB2801</strain>
    </source>
</reference>
<dbReference type="InParanoid" id="G0MGI3"/>
<keyword evidence="1" id="KW-0812">Transmembrane</keyword>
<keyword evidence="3" id="KW-1185">Reference proteome</keyword>
<dbReference type="HOGENOM" id="CLU_1798154_0_0_1"/>
<keyword evidence="1" id="KW-1133">Transmembrane helix</keyword>
<dbReference type="EMBL" id="GL379793">
    <property type="protein sequence ID" value="EGT56530.1"/>
    <property type="molecule type" value="Genomic_DNA"/>
</dbReference>
<dbReference type="AlphaFoldDB" id="G0MGI3"/>